<dbReference type="RefSeq" id="WP_068770524.1">
    <property type="nucleotide sequence ID" value="NZ_CP109796.1"/>
</dbReference>
<gene>
    <name evidence="13" type="ORF">AW736_12280</name>
</gene>
<dbReference type="GO" id="GO:0006814">
    <property type="term" value="P:sodium ion transport"/>
    <property type="evidence" value="ECO:0007669"/>
    <property type="project" value="UniProtKB-KW"/>
</dbReference>
<dbReference type="EMBL" id="LRRQ01000085">
    <property type="protein sequence ID" value="OAM89633.1"/>
    <property type="molecule type" value="Genomic_DNA"/>
</dbReference>
<feature type="transmembrane region" description="Helical" evidence="12">
    <location>
        <begin position="468"/>
        <end position="493"/>
    </location>
</feature>
<dbReference type="PANTHER" id="PTHR42985:SF40">
    <property type="entry name" value="LD47995P-RELATED"/>
    <property type="match status" value="1"/>
</dbReference>
<dbReference type="NCBIfam" id="TIGR00813">
    <property type="entry name" value="sss"/>
    <property type="match status" value="1"/>
</dbReference>
<feature type="transmembrane region" description="Helical" evidence="12">
    <location>
        <begin position="416"/>
        <end position="436"/>
    </location>
</feature>
<feature type="transmembrane region" description="Helical" evidence="12">
    <location>
        <begin position="93"/>
        <end position="112"/>
    </location>
</feature>
<dbReference type="GO" id="GO:0015293">
    <property type="term" value="F:symporter activity"/>
    <property type="evidence" value="ECO:0007669"/>
    <property type="project" value="TreeGrafter"/>
</dbReference>
<keyword evidence="6 12" id="KW-1133">Transmembrane helix</keyword>
<feature type="transmembrane region" description="Helical" evidence="12">
    <location>
        <begin position="338"/>
        <end position="365"/>
    </location>
</feature>
<evidence type="ECO:0000256" key="2">
    <source>
        <dbReference type="ARBA" id="ARBA00006434"/>
    </source>
</evidence>
<evidence type="ECO:0000256" key="3">
    <source>
        <dbReference type="ARBA" id="ARBA00022448"/>
    </source>
</evidence>
<feature type="transmembrane region" description="Helical" evidence="12">
    <location>
        <begin position="20"/>
        <end position="38"/>
    </location>
</feature>
<evidence type="ECO:0000313" key="13">
    <source>
        <dbReference type="EMBL" id="OAM89633.1"/>
    </source>
</evidence>
<dbReference type="InterPro" id="IPR038377">
    <property type="entry name" value="Na/Glc_symporter_sf"/>
</dbReference>
<comment type="subcellular location">
    <subcellularLocation>
        <location evidence="1">Cell membrane</location>
        <topology evidence="1">Multi-pass membrane protein</topology>
    </subcellularLocation>
</comment>
<reference evidence="13 14" key="1">
    <citation type="submission" date="2016-01" db="EMBL/GenBank/DDBJ databases">
        <title>High potential of lignocellulose degradation of a new Verrucomicrobia species.</title>
        <authorList>
            <person name="Wang Y."/>
            <person name="Shi Y."/>
            <person name="Qiu Z."/>
            <person name="Liu S."/>
            <person name="Yang H."/>
        </authorList>
    </citation>
    <scope>NUCLEOTIDE SEQUENCE [LARGE SCALE GENOMIC DNA]</scope>
    <source>
        <strain evidence="13 14">TSB47</strain>
    </source>
</reference>
<evidence type="ECO:0008006" key="15">
    <source>
        <dbReference type="Google" id="ProtNLM"/>
    </source>
</evidence>
<feature type="transmembrane region" description="Helical" evidence="12">
    <location>
        <begin position="133"/>
        <end position="159"/>
    </location>
</feature>
<feature type="transmembrane region" description="Helical" evidence="12">
    <location>
        <begin position="58"/>
        <end position="81"/>
    </location>
</feature>
<proteinExistence type="inferred from homology"/>
<sequence length="508" mass="54768">MIPPPILAAVHARTLAWQDYVTLVLYFALNLGIGWWCARRKQDAANDYFLGGGRIPWWAAAVSFFATATSSISFMALPAQAYSDKNWLTYGTVPSQTLAGFATGFFFVALLRRMNITTIFSYLERRFDKRVQLLGAALGVMLKIGGRMSVVLLLPALALSTVTGLNVYVSILLMGVVTTIYAVEGGFEAVVWTDFIQAIVVFGGVIVSIVYVSMGVEGGLPGIFEKGLAAGRFHAADWSLNLSGNTVWVFTGMFFATIFTYLGDQPLMQRILGTATDREARNTVVMGCVIGTVSATLFFFIGTSLSLFYEANPAKLAEGLPNDAIFPFFIANELPHGIVGLIIAALFAVSMGALSGIINSAAAIVVSDFQMTFRPQSTERQRVKLARFTTFLCGALATLFAMYLAHLNAPSLWKVFIKLVALIGGGFPGVFALGMLTRRANAPGVLVGALASIVVTWAVQTFTSTNVFFHGFVAIASCMVVGYAASLAFGGAIKSREELRGLILWQRK</sequence>
<keyword evidence="10" id="KW-0739">Sodium transport</keyword>
<evidence type="ECO:0000256" key="10">
    <source>
        <dbReference type="ARBA" id="ARBA00023201"/>
    </source>
</evidence>
<evidence type="ECO:0000256" key="1">
    <source>
        <dbReference type="ARBA" id="ARBA00004651"/>
    </source>
</evidence>
<dbReference type="PANTHER" id="PTHR42985">
    <property type="entry name" value="SODIUM-COUPLED MONOCARBOXYLATE TRANSPORTER"/>
    <property type="match status" value="1"/>
</dbReference>
<keyword evidence="8" id="KW-0406">Ion transport</keyword>
<organism evidence="13 14">
    <name type="scientific">Termitidicoccus mucosus</name>
    <dbReference type="NCBI Taxonomy" id="1184151"/>
    <lineage>
        <taxon>Bacteria</taxon>
        <taxon>Pseudomonadati</taxon>
        <taxon>Verrucomicrobiota</taxon>
        <taxon>Opitutia</taxon>
        <taxon>Opitutales</taxon>
        <taxon>Opitutaceae</taxon>
        <taxon>Termitidicoccus</taxon>
    </lineage>
</organism>
<comment type="similarity">
    <text evidence="2 11">Belongs to the sodium:solute symporter (SSF) (TC 2.A.21) family.</text>
</comment>
<dbReference type="GO" id="GO:0005886">
    <property type="term" value="C:plasma membrane"/>
    <property type="evidence" value="ECO:0007669"/>
    <property type="project" value="UniProtKB-SubCell"/>
</dbReference>
<name>A0A178II56_9BACT</name>
<keyword evidence="14" id="KW-1185">Reference proteome</keyword>
<keyword evidence="9 12" id="KW-0472">Membrane</keyword>
<keyword evidence="7" id="KW-0915">Sodium</keyword>
<comment type="caution">
    <text evidence="13">The sequence shown here is derived from an EMBL/GenBank/DDBJ whole genome shotgun (WGS) entry which is preliminary data.</text>
</comment>
<feature type="transmembrane region" description="Helical" evidence="12">
    <location>
        <begin position="195"/>
        <end position="214"/>
    </location>
</feature>
<evidence type="ECO:0000256" key="9">
    <source>
        <dbReference type="ARBA" id="ARBA00023136"/>
    </source>
</evidence>
<feature type="transmembrane region" description="Helical" evidence="12">
    <location>
        <begin position="443"/>
        <end position="462"/>
    </location>
</feature>
<accession>A0A178II56</accession>
<evidence type="ECO:0000256" key="7">
    <source>
        <dbReference type="ARBA" id="ARBA00023053"/>
    </source>
</evidence>
<dbReference type="OrthoDB" id="9814523at2"/>
<keyword evidence="4" id="KW-1003">Cell membrane</keyword>
<dbReference type="InterPro" id="IPR051163">
    <property type="entry name" value="Sodium:Solute_Symporter_SSF"/>
</dbReference>
<evidence type="ECO:0000256" key="5">
    <source>
        <dbReference type="ARBA" id="ARBA00022692"/>
    </source>
</evidence>
<feature type="transmembrane region" description="Helical" evidence="12">
    <location>
        <begin position="165"/>
        <end position="183"/>
    </location>
</feature>
<dbReference type="Proteomes" id="UP000078486">
    <property type="component" value="Unassembled WGS sequence"/>
</dbReference>
<protein>
    <recommendedName>
        <fullName evidence="15">Sodium:solute symporter</fullName>
    </recommendedName>
</protein>
<dbReference type="Pfam" id="PF00474">
    <property type="entry name" value="SSF"/>
    <property type="match status" value="1"/>
</dbReference>
<dbReference type="AlphaFoldDB" id="A0A178II56"/>
<dbReference type="Gene3D" id="1.20.1730.10">
    <property type="entry name" value="Sodium/glucose cotransporter"/>
    <property type="match status" value="1"/>
</dbReference>
<feature type="transmembrane region" description="Helical" evidence="12">
    <location>
        <begin position="284"/>
        <end position="309"/>
    </location>
</feature>
<evidence type="ECO:0000313" key="14">
    <source>
        <dbReference type="Proteomes" id="UP000078486"/>
    </source>
</evidence>
<feature type="transmembrane region" description="Helical" evidence="12">
    <location>
        <begin position="385"/>
        <end position="404"/>
    </location>
</feature>
<dbReference type="InterPro" id="IPR001734">
    <property type="entry name" value="Na/solute_symporter"/>
</dbReference>
<evidence type="ECO:0000256" key="11">
    <source>
        <dbReference type="RuleBase" id="RU362091"/>
    </source>
</evidence>
<keyword evidence="3" id="KW-0813">Transport</keyword>
<evidence type="ECO:0000256" key="4">
    <source>
        <dbReference type="ARBA" id="ARBA00022475"/>
    </source>
</evidence>
<dbReference type="STRING" id="1184151.AW736_12280"/>
<evidence type="ECO:0000256" key="12">
    <source>
        <dbReference type="SAM" id="Phobius"/>
    </source>
</evidence>
<feature type="transmembrane region" description="Helical" evidence="12">
    <location>
        <begin position="246"/>
        <end position="263"/>
    </location>
</feature>
<evidence type="ECO:0000256" key="6">
    <source>
        <dbReference type="ARBA" id="ARBA00022989"/>
    </source>
</evidence>
<keyword evidence="5 12" id="KW-0812">Transmembrane</keyword>
<dbReference type="PROSITE" id="PS50283">
    <property type="entry name" value="NA_SOLUT_SYMP_3"/>
    <property type="match status" value="1"/>
</dbReference>
<evidence type="ECO:0000256" key="8">
    <source>
        <dbReference type="ARBA" id="ARBA00023065"/>
    </source>
</evidence>